<evidence type="ECO:0000313" key="2">
    <source>
        <dbReference type="Proteomes" id="UP000712673"/>
    </source>
</evidence>
<comment type="caution">
    <text evidence="1">The sequence shown here is derived from an EMBL/GenBank/DDBJ whole genome shotgun (WGS) entry which is preliminary data.</text>
</comment>
<protein>
    <recommendedName>
        <fullName evidence="3">Pentapeptide repeat-containing protein</fullName>
    </recommendedName>
</protein>
<dbReference type="Gene3D" id="2.160.20.80">
    <property type="entry name" value="E3 ubiquitin-protein ligase SopA"/>
    <property type="match status" value="1"/>
</dbReference>
<name>A0A937VZI9_UNCTE</name>
<dbReference type="Proteomes" id="UP000712673">
    <property type="component" value="Unassembled WGS sequence"/>
</dbReference>
<dbReference type="Pfam" id="PF00805">
    <property type="entry name" value="Pentapeptide"/>
    <property type="match status" value="1"/>
</dbReference>
<sequence>MRIAMYPPYSTAIPAANALRLLVGLSRWAYQADGWVPVQADLRRVSLGGEDLHDVTLVAAELREADLSGSNLTGADLRQAQLARCRFVGACLDRAVLTGVHAQRLSHAERKAVRESGMCTAAGDWLEDRPCLDWIRQRIGDLGEGGEGNSL</sequence>
<reference evidence="1" key="1">
    <citation type="submission" date="2019-03" db="EMBL/GenBank/DDBJ databases">
        <title>Lake Tanganyika Metagenome-Assembled Genomes (MAGs).</title>
        <authorList>
            <person name="Tran P."/>
        </authorList>
    </citation>
    <scope>NUCLEOTIDE SEQUENCE</scope>
    <source>
        <strain evidence="1">K_DeepCast_65m_m2_066</strain>
    </source>
</reference>
<dbReference type="EMBL" id="VGLS01000024">
    <property type="protein sequence ID" value="MBM3222491.1"/>
    <property type="molecule type" value="Genomic_DNA"/>
</dbReference>
<gene>
    <name evidence="1" type="ORF">FJZ47_01620</name>
</gene>
<evidence type="ECO:0000313" key="1">
    <source>
        <dbReference type="EMBL" id="MBM3222491.1"/>
    </source>
</evidence>
<dbReference type="AlphaFoldDB" id="A0A937VZI9"/>
<accession>A0A937VZI9</accession>
<evidence type="ECO:0008006" key="3">
    <source>
        <dbReference type="Google" id="ProtNLM"/>
    </source>
</evidence>
<dbReference type="SUPFAM" id="SSF141571">
    <property type="entry name" value="Pentapeptide repeat-like"/>
    <property type="match status" value="1"/>
</dbReference>
<proteinExistence type="predicted"/>
<organism evidence="1 2">
    <name type="scientific">Tectimicrobiota bacterium</name>
    <dbReference type="NCBI Taxonomy" id="2528274"/>
    <lineage>
        <taxon>Bacteria</taxon>
        <taxon>Pseudomonadati</taxon>
        <taxon>Nitrospinota/Tectimicrobiota group</taxon>
        <taxon>Candidatus Tectimicrobiota</taxon>
    </lineage>
</organism>
<dbReference type="InterPro" id="IPR001646">
    <property type="entry name" value="5peptide_repeat"/>
</dbReference>